<dbReference type="GO" id="GO:0005694">
    <property type="term" value="C:chromosome"/>
    <property type="evidence" value="ECO:0007669"/>
    <property type="project" value="TreeGrafter"/>
</dbReference>
<name>A0A0L0T7Q0_ALLM3</name>
<proteinExistence type="inferred from homology"/>
<evidence type="ECO:0000259" key="6">
    <source>
        <dbReference type="SMART" id="SM00382"/>
    </source>
</evidence>
<dbReference type="PROSITE" id="PS00674">
    <property type="entry name" value="AAA"/>
    <property type="match status" value="1"/>
</dbReference>
<reference evidence="7 8" key="1">
    <citation type="submission" date="2009-11" db="EMBL/GenBank/DDBJ databases">
        <title>Annotation of Allomyces macrogynus ATCC 38327.</title>
        <authorList>
            <consortium name="The Broad Institute Genome Sequencing Platform"/>
            <person name="Russ C."/>
            <person name="Cuomo C."/>
            <person name="Burger G."/>
            <person name="Gray M.W."/>
            <person name="Holland P.W.H."/>
            <person name="King N."/>
            <person name="Lang F.B.F."/>
            <person name="Roger A.J."/>
            <person name="Ruiz-Trillo I."/>
            <person name="Young S.K."/>
            <person name="Zeng Q."/>
            <person name="Gargeya S."/>
            <person name="Fitzgerald M."/>
            <person name="Haas B."/>
            <person name="Abouelleil A."/>
            <person name="Alvarado L."/>
            <person name="Arachchi H.M."/>
            <person name="Berlin A."/>
            <person name="Chapman S.B."/>
            <person name="Gearin G."/>
            <person name="Goldberg J."/>
            <person name="Griggs A."/>
            <person name="Gujja S."/>
            <person name="Hansen M."/>
            <person name="Heiman D."/>
            <person name="Howarth C."/>
            <person name="Larimer J."/>
            <person name="Lui A."/>
            <person name="MacDonald P.J.P."/>
            <person name="McCowen C."/>
            <person name="Montmayeur A."/>
            <person name="Murphy C."/>
            <person name="Neiman D."/>
            <person name="Pearson M."/>
            <person name="Priest M."/>
            <person name="Roberts A."/>
            <person name="Saif S."/>
            <person name="Shea T."/>
            <person name="Sisk P."/>
            <person name="Stolte C."/>
            <person name="Sykes S."/>
            <person name="Wortman J."/>
            <person name="Nusbaum C."/>
            <person name="Birren B."/>
        </authorList>
    </citation>
    <scope>NUCLEOTIDE SEQUENCE [LARGE SCALE GENOMIC DNA]</scope>
    <source>
        <strain evidence="7 8">ATCC 38327</strain>
    </source>
</reference>
<dbReference type="Proteomes" id="UP000054350">
    <property type="component" value="Unassembled WGS sequence"/>
</dbReference>
<dbReference type="GO" id="GO:0005524">
    <property type="term" value="F:ATP binding"/>
    <property type="evidence" value="ECO:0007669"/>
    <property type="project" value="UniProtKB-KW"/>
</dbReference>
<dbReference type="InterPro" id="IPR027417">
    <property type="entry name" value="P-loop_NTPase"/>
</dbReference>
<evidence type="ECO:0000256" key="5">
    <source>
        <dbReference type="RuleBase" id="RU003651"/>
    </source>
</evidence>
<evidence type="ECO:0000256" key="3">
    <source>
        <dbReference type="ARBA" id="ARBA00022840"/>
    </source>
</evidence>
<evidence type="ECO:0000256" key="1">
    <source>
        <dbReference type="ARBA" id="ARBA00007271"/>
    </source>
</evidence>
<dbReference type="eggNOG" id="KOG0744">
    <property type="taxonomic scope" value="Eukaryota"/>
</dbReference>
<evidence type="ECO:0000313" key="8">
    <source>
        <dbReference type="Proteomes" id="UP000054350"/>
    </source>
</evidence>
<dbReference type="InterPro" id="IPR003959">
    <property type="entry name" value="ATPase_AAA_core"/>
</dbReference>
<dbReference type="VEuPathDB" id="FungiDB:AMAG_14896"/>
<dbReference type="AlphaFoldDB" id="A0A0L0T7Q0"/>
<dbReference type="PANTHER" id="PTHR45991">
    <property type="entry name" value="PACHYTENE CHECKPOINT PROTEIN 2"/>
    <property type="match status" value="1"/>
</dbReference>
<reference evidence="8" key="2">
    <citation type="submission" date="2009-11" db="EMBL/GenBank/DDBJ databases">
        <title>The Genome Sequence of Allomyces macrogynus strain ATCC 38327.</title>
        <authorList>
            <consortium name="The Broad Institute Genome Sequencing Platform"/>
            <person name="Russ C."/>
            <person name="Cuomo C."/>
            <person name="Shea T."/>
            <person name="Young S.K."/>
            <person name="Zeng Q."/>
            <person name="Koehrsen M."/>
            <person name="Haas B."/>
            <person name="Borodovsky M."/>
            <person name="Guigo R."/>
            <person name="Alvarado L."/>
            <person name="Berlin A."/>
            <person name="Borenstein D."/>
            <person name="Chen Z."/>
            <person name="Engels R."/>
            <person name="Freedman E."/>
            <person name="Gellesch M."/>
            <person name="Goldberg J."/>
            <person name="Griggs A."/>
            <person name="Gujja S."/>
            <person name="Heiman D."/>
            <person name="Hepburn T."/>
            <person name="Howarth C."/>
            <person name="Jen D."/>
            <person name="Larson L."/>
            <person name="Lewis B."/>
            <person name="Mehta T."/>
            <person name="Park D."/>
            <person name="Pearson M."/>
            <person name="Roberts A."/>
            <person name="Saif S."/>
            <person name="Shenoy N."/>
            <person name="Sisk P."/>
            <person name="Stolte C."/>
            <person name="Sykes S."/>
            <person name="Walk T."/>
            <person name="White J."/>
            <person name="Yandava C."/>
            <person name="Burger G."/>
            <person name="Gray M.W."/>
            <person name="Holland P.W.H."/>
            <person name="King N."/>
            <person name="Lang F.B.F."/>
            <person name="Roger A.J."/>
            <person name="Ruiz-Trillo I."/>
            <person name="Lander E."/>
            <person name="Nusbaum C."/>
        </authorList>
    </citation>
    <scope>NUCLEOTIDE SEQUENCE [LARGE SCALE GENOMIC DNA]</scope>
    <source>
        <strain evidence="8">ATCC 38327</strain>
    </source>
</reference>
<protein>
    <recommendedName>
        <fullName evidence="6">AAA+ ATPase domain-containing protein</fullName>
    </recommendedName>
</protein>
<organism evidence="7 8">
    <name type="scientific">Allomyces macrogynus (strain ATCC 38327)</name>
    <name type="common">Allomyces javanicus var. macrogynus</name>
    <dbReference type="NCBI Taxonomy" id="578462"/>
    <lineage>
        <taxon>Eukaryota</taxon>
        <taxon>Fungi</taxon>
        <taxon>Fungi incertae sedis</taxon>
        <taxon>Blastocladiomycota</taxon>
        <taxon>Blastocladiomycetes</taxon>
        <taxon>Blastocladiales</taxon>
        <taxon>Blastocladiaceae</taxon>
        <taxon>Allomyces</taxon>
    </lineage>
</organism>
<dbReference type="OMA" id="QHTSARY"/>
<dbReference type="SMART" id="SM00382">
    <property type="entry name" value="AAA"/>
    <property type="match status" value="1"/>
</dbReference>
<sequence>MLLHGPPGTGKTCLAHALANKLAVRLYQHTSARYLIQLDAATLLSRFFGESPKQIHRVLSSVRAVARASPSVLLVLLIDEVESIAGHRHMPATAAGDRDPADATRAVNALLTQLDKLRAVPNVLVLVTTNLPGAVDAAVMDRMDLAQFLGPPPPLARYAILRSSVQELIRTGILEDVHLLSPAVMAQYLDQPSASRTLYDLAQRVPNASGRRLRKLATSALNHIAIVLPKQIPLRTYLGGLARAVRAESGDAALPART</sequence>
<evidence type="ECO:0000313" key="7">
    <source>
        <dbReference type="EMBL" id="KNE70772.1"/>
    </source>
</evidence>
<dbReference type="Pfam" id="PF00004">
    <property type="entry name" value="AAA"/>
    <property type="match status" value="1"/>
</dbReference>
<dbReference type="PANTHER" id="PTHR45991:SF1">
    <property type="entry name" value="PACHYTENE CHECKPOINT PROTEIN 2 HOMOLOG"/>
    <property type="match status" value="1"/>
</dbReference>
<keyword evidence="8" id="KW-1185">Reference proteome</keyword>
<dbReference type="GO" id="GO:0007131">
    <property type="term" value="P:reciprocal meiotic recombination"/>
    <property type="evidence" value="ECO:0007669"/>
    <property type="project" value="TreeGrafter"/>
</dbReference>
<accession>A0A0L0T7Q0</accession>
<dbReference type="Pfam" id="PF23242">
    <property type="entry name" value="AAA_lid_TRIP13_C"/>
    <property type="match status" value="1"/>
</dbReference>
<gene>
    <name evidence="7" type="ORF">AMAG_14896</name>
</gene>
<dbReference type="InterPro" id="IPR058249">
    <property type="entry name" value="Pch2_C"/>
</dbReference>
<dbReference type="InterPro" id="IPR044539">
    <property type="entry name" value="Pch2-like"/>
</dbReference>
<dbReference type="Gene3D" id="3.40.50.300">
    <property type="entry name" value="P-loop containing nucleotide triphosphate hydrolases"/>
    <property type="match status" value="1"/>
</dbReference>
<feature type="domain" description="AAA+ ATPase" evidence="6">
    <location>
        <begin position="1"/>
        <end position="149"/>
    </location>
</feature>
<keyword evidence="2 5" id="KW-0547">Nucleotide-binding</keyword>
<evidence type="ECO:0000256" key="2">
    <source>
        <dbReference type="ARBA" id="ARBA00022741"/>
    </source>
</evidence>
<dbReference type="InterPro" id="IPR003960">
    <property type="entry name" value="ATPase_AAA_CS"/>
</dbReference>
<comment type="similarity">
    <text evidence="1">Belongs to the AAA ATPase family. PCH2 subfamily.</text>
</comment>
<dbReference type="GO" id="GO:0005634">
    <property type="term" value="C:nucleus"/>
    <property type="evidence" value="ECO:0007669"/>
    <property type="project" value="TreeGrafter"/>
</dbReference>
<dbReference type="OrthoDB" id="10042665at2759"/>
<dbReference type="EMBL" id="GG745368">
    <property type="protein sequence ID" value="KNE70772.1"/>
    <property type="molecule type" value="Genomic_DNA"/>
</dbReference>
<keyword evidence="4" id="KW-0469">Meiosis</keyword>
<evidence type="ECO:0000256" key="4">
    <source>
        <dbReference type="ARBA" id="ARBA00023254"/>
    </source>
</evidence>
<dbReference type="GO" id="GO:0051598">
    <property type="term" value="P:meiotic recombination checkpoint signaling"/>
    <property type="evidence" value="ECO:0007669"/>
    <property type="project" value="TreeGrafter"/>
</dbReference>
<dbReference type="GO" id="GO:0016887">
    <property type="term" value="F:ATP hydrolysis activity"/>
    <property type="evidence" value="ECO:0007669"/>
    <property type="project" value="InterPro"/>
</dbReference>
<dbReference type="InterPro" id="IPR003593">
    <property type="entry name" value="AAA+_ATPase"/>
</dbReference>
<keyword evidence="3 5" id="KW-0067">ATP-binding</keyword>
<dbReference type="SUPFAM" id="SSF52540">
    <property type="entry name" value="P-loop containing nucleoside triphosphate hydrolases"/>
    <property type="match status" value="1"/>
</dbReference>
<dbReference type="STRING" id="578462.A0A0L0T7Q0"/>